<evidence type="ECO:0000256" key="10">
    <source>
        <dbReference type="ARBA" id="ARBA00022679"/>
    </source>
</evidence>
<dbReference type="STRING" id="2282107.A0A286UIP8"/>
<name>A0A286UIP8_9AGAM</name>
<dbReference type="GO" id="GO:0002055">
    <property type="term" value="F:adenine binding"/>
    <property type="evidence" value="ECO:0007669"/>
    <property type="project" value="TreeGrafter"/>
</dbReference>
<keyword evidence="11" id="KW-0660">Purine salvage</keyword>
<dbReference type="EMBL" id="NBII01000004">
    <property type="protein sequence ID" value="PAV19480.1"/>
    <property type="molecule type" value="Genomic_DNA"/>
</dbReference>
<dbReference type="SUPFAM" id="SSF53271">
    <property type="entry name" value="PRTase-like"/>
    <property type="match status" value="1"/>
</dbReference>
<dbReference type="NCBIfam" id="NF002636">
    <property type="entry name" value="PRK02304.1-5"/>
    <property type="match status" value="1"/>
</dbReference>
<dbReference type="InterPro" id="IPR000836">
    <property type="entry name" value="PRTase_dom"/>
</dbReference>
<dbReference type="InterPro" id="IPR050054">
    <property type="entry name" value="UPRTase/APRTase"/>
</dbReference>
<dbReference type="AlphaFoldDB" id="A0A286UIP8"/>
<evidence type="ECO:0000256" key="6">
    <source>
        <dbReference type="ARBA" id="ARBA00011738"/>
    </source>
</evidence>
<evidence type="ECO:0000256" key="7">
    <source>
        <dbReference type="ARBA" id="ARBA00011893"/>
    </source>
</evidence>
<dbReference type="GO" id="GO:0006166">
    <property type="term" value="P:purine ribonucleoside salvage"/>
    <property type="evidence" value="ECO:0007669"/>
    <property type="project" value="UniProtKB-KW"/>
</dbReference>
<dbReference type="Gene3D" id="3.40.50.2020">
    <property type="match status" value="1"/>
</dbReference>
<dbReference type="FunCoup" id="A0A286UIP8">
    <property type="interactions" value="360"/>
</dbReference>
<dbReference type="GO" id="GO:0044209">
    <property type="term" value="P:AMP salvage"/>
    <property type="evidence" value="ECO:0007669"/>
    <property type="project" value="UniProtKB-UniPathway"/>
</dbReference>
<dbReference type="Pfam" id="PF00156">
    <property type="entry name" value="Pribosyltran"/>
    <property type="match status" value="1"/>
</dbReference>
<evidence type="ECO:0000256" key="3">
    <source>
        <dbReference type="ARBA" id="ARBA00004496"/>
    </source>
</evidence>
<evidence type="ECO:0000259" key="12">
    <source>
        <dbReference type="Pfam" id="PF00156"/>
    </source>
</evidence>
<accession>A0A286UIP8</accession>
<comment type="pathway">
    <text evidence="4">Purine metabolism; AMP biosynthesis via salvage pathway; AMP from adenine: step 1/1.</text>
</comment>
<dbReference type="CDD" id="cd06223">
    <property type="entry name" value="PRTases_typeI"/>
    <property type="match status" value="1"/>
</dbReference>
<keyword evidence="14" id="KW-1185">Reference proteome</keyword>
<evidence type="ECO:0000256" key="5">
    <source>
        <dbReference type="ARBA" id="ARBA00008391"/>
    </source>
</evidence>
<comment type="function">
    <text evidence="2">Catalyzes a salvage reaction resulting in the formation of AMP, that is energically less costly than de novo synthesis.</text>
</comment>
<reference evidence="13 14" key="1">
    <citation type="journal article" date="2017" name="Mol. Ecol.">
        <title>Comparative and population genomic landscape of Phellinus noxius: A hypervariable fungus causing root rot in trees.</title>
        <authorList>
            <person name="Chung C.L."/>
            <person name="Lee T.J."/>
            <person name="Akiba M."/>
            <person name="Lee H.H."/>
            <person name="Kuo T.H."/>
            <person name="Liu D."/>
            <person name="Ke H.M."/>
            <person name="Yokoi T."/>
            <person name="Roa M.B."/>
            <person name="Lu M.J."/>
            <person name="Chang Y.Y."/>
            <person name="Ann P.J."/>
            <person name="Tsai J.N."/>
            <person name="Chen C.Y."/>
            <person name="Tzean S.S."/>
            <person name="Ota Y."/>
            <person name="Hattori T."/>
            <person name="Sahashi N."/>
            <person name="Liou R.F."/>
            <person name="Kikuchi T."/>
            <person name="Tsai I.J."/>
        </authorList>
    </citation>
    <scope>NUCLEOTIDE SEQUENCE [LARGE SCALE GENOMIC DNA]</scope>
    <source>
        <strain evidence="13 14">FFPRI411160</strain>
    </source>
</reference>
<comment type="subunit">
    <text evidence="6">Homodimer.</text>
</comment>
<dbReference type="GO" id="GO:0006168">
    <property type="term" value="P:adenine salvage"/>
    <property type="evidence" value="ECO:0007669"/>
    <property type="project" value="InterPro"/>
</dbReference>
<evidence type="ECO:0000256" key="2">
    <source>
        <dbReference type="ARBA" id="ARBA00003968"/>
    </source>
</evidence>
<dbReference type="GO" id="GO:0005737">
    <property type="term" value="C:cytoplasm"/>
    <property type="evidence" value="ECO:0007669"/>
    <property type="project" value="UniProtKB-SubCell"/>
</dbReference>
<dbReference type="OrthoDB" id="363185at2759"/>
<keyword evidence="8" id="KW-0963">Cytoplasm</keyword>
<protein>
    <recommendedName>
        <fullName evidence="7">adenine phosphoribosyltransferase</fullName>
        <ecNumber evidence="7">2.4.2.7</ecNumber>
    </recommendedName>
</protein>
<evidence type="ECO:0000256" key="9">
    <source>
        <dbReference type="ARBA" id="ARBA00022676"/>
    </source>
</evidence>
<dbReference type="UniPathway" id="UPA00588">
    <property type="reaction ID" value="UER00646"/>
</dbReference>
<dbReference type="InterPro" id="IPR029057">
    <property type="entry name" value="PRTase-like"/>
</dbReference>
<evidence type="ECO:0000313" key="14">
    <source>
        <dbReference type="Proteomes" id="UP000217199"/>
    </source>
</evidence>
<proteinExistence type="inferred from homology"/>
<comment type="similarity">
    <text evidence="5">Belongs to the purine/pyrimidine phosphoribosyltransferase family.</text>
</comment>
<dbReference type="EC" id="2.4.2.7" evidence="7"/>
<dbReference type="FunFam" id="3.40.50.2020:FF:000004">
    <property type="entry name" value="Adenine phosphoribosyltransferase"/>
    <property type="match status" value="1"/>
</dbReference>
<dbReference type="GO" id="GO:0016208">
    <property type="term" value="F:AMP binding"/>
    <property type="evidence" value="ECO:0007669"/>
    <property type="project" value="TreeGrafter"/>
</dbReference>
<dbReference type="Proteomes" id="UP000217199">
    <property type="component" value="Unassembled WGS sequence"/>
</dbReference>
<comment type="caution">
    <text evidence="13">The sequence shown here is derived from an EMBL/GenBank/DDBJ whole genome shotgun (WGS) entry which is preliminary data.</text>
</comment>
<comment type="subcellular location">
    <subcellularLocation>
        <location evidence="3">Cytoplasm</location>
    </subcellularLocation>
</comment>
<dbReference type="HAMAP" id="MF_00004">
    <property type="entry name" value="Aden_phosphoribosyltr"/>
    <property type="match status" value="1"/>
</dbReference>
<keyword evidence="9 13" id="KW-0328">Glycosyltransferase</keyword>
<comment type="catalytic activity">
    <reaction evidence="1">
        <text>AMP + diphosphate = 5-phospho-alpha-D-ribose 1-diphosphate + adenine</text>
        <dbReference type="Rhea" id="RHEA:16609"/>
        <dbReference type="ChEBI" id="CHEBI:16708"/>
        <dbReference type="ChEBI" id="CHEBI:33019"/>
        <dbReference type="ChEBI" id="CHEBI:58017"/>
        <dbReference type="ChEBI" id="CHEBI:456215"/>
        <dbReference type="EC" id="2.4.2.7"/>
    </reaction>
</comment>
<dbReference type="PANTHER" id="PTHR32315:SF3">
    <property type="entry name" value="ADENINE PHOSPHORIBOSYLTRANSFERASE"/>
    <property type="match status" value="1"/>
</dbReference>
<dbReference type="InterPro" id="IPR005764">
    <property type="entry name" value="Ade_phspho_trans"/>
</dbReference>
<gene>
    <name evidence="13" type="ORF">PNOK_0441400</name>
</gene>
<evidence type="ECO:0000256" key="1">
    <source>
        <dbReference type="ARBA" id="ARBA00000868"/>
    </source>
</evidence>
<evidence type="ECO:0000313" key="13">
    <source>
        <dbReference type="EMBL" id="PAV19480.1"/>
    </source>
</evidence>
<evidence type="ECO:0000256" key="8">
    <source>
        <dbReference type="ARBA" id="ARBA00022490"/>
    </source>
</evidence>
<feature type="domain" description="Phosphoribosyltransferase" evidence="12">
    <location>
        <begin position="50"/>
        <end position="180"/>
    </location>
</feature>
<evidence type="ECO:0000256" key="11">
    <source>
        <dbReference type="ARBA" id="ARBA00022726"/>
    </source>
</evidence>
<dbReference type="InParanoid" id="A0A286UIP8"/>
<evidence type="ECO:0000256" key="4">
    <source>
        <dbReference type="ARBA" id="ARBA00004659"/>
    </source>
</evidence>
<organism evidence="13 14">
    <name type="scientific">Pyrrhoderma noxium</name>
    <dbReference type="NCBI Taxonomy" id="2282107"/>
    <lineage>
        <taxon>Eukaryota</taxon>
        <taxon>Fungi</taxon>
        <taxon>Dikarya</taxon>
        <taxon>Basidiomycota</taxon>
        <taxon>Agaricomycotina</taxon>
        <taxon>Agaricomycetes</taxon>
        <taxon>Hymenochaetales</taxon>
        <taxon>Hymenochaetaceae</taxon>
        <taxon>Pyrrhoderma</taxon>
    </lineage>
</organism>
<dbReference type="PANTHER" id="PTHR32315">
    <property type="entry name" value="ADENINE PHOSPHORIBOSYLTRANSFERASE"/>
    <property type="match status" value="1"/>
</dbReference>
<dbReference type="GO" id="GO:0003999">
    <property type="term" value="F:adenine phosphoribosyltransferase activity"/>
    <property type="evidence" value="ECO:0007669"/>
    <property type="project" value="UniProtKB-EC"/>
</dbReference>
<keyword evidence="10" id="KW-0808">Transferase</keyword>
<sequence length="183" mass="19789">MSSDDYLKSLLVPCPDFPKKGVVFLDMSPILSNPLAFETLISNLSHHLTAYTIHKSPKKKIDAVVGLDSRGFIFGPILALRLGAAFVMVRKKGKLPGRCVEASFEKEYGSDTFEMQSDIILPGHNVIVIDDLIATGGSAQAAGELVRQQGGTVLEYVFPFELTFLSGAAKLDAPVYSVVKIDS</sequence>